<evidence type="ECO:0000256" key="3">
    <source>
        <dbReference type="ARBA" id="ARBA00022692"/>
    </source>
</evidence>
<dbReference type="PANTHER" id="PTHR47974:SF9">
    <property type="entry name" value="RECEPTOR-LIKE SERINE_THREONINE-PROTEIN KINASE"/>
    <property type="match status" value="1"/>
</dbReference>
<evidence type="ECO:0000256" key="8">
    <source>
        <dbReference type="ARBA" id="ARBA00022989"/>
    </source>
</evidence>
<name>A0A5A7QNS7_STRAF</name>
<dbReference type="FunFam" id="1.10.510.10:FF:000537">
    <property type="entry name" value="Putative receptor-like protein kinase"/>
    <property type="match status" value="1"/>
</dbReference>
<feature type="binding site" evidence="10">
    <location>
        <position position="131"/>
    </location>
    <ligand>
        <name>ATP</name>
        <dbReference type="ChEBI" id="CHEBI:30616"/>
    </ligand>
</feature>
<keyword evidence="2" id="KW-0808">Transferase</keyword>
<evidence type="ECO:0000256" key="2">
    <source>
        <dbReference type="ARBA" id="ARBA00022679"/>
    </source>
</evidence>
<dbReference type="Gene3D" id="3.30.200.20">
    <property type="entry name" value="Phosphorylase Kinase, domain 1"/>
    <property type="match status" value="1"/>
</dbReference>
<dbReference type="InterPro" id="IPR017441">
    <property type="entry name" value="Protein_kinase_ATP_BS"/>
</dbReference>
<keyword evidence="6 14" id="KW-0418">Kinase</keyword>
<feature type="transmembrane region" description="Helical" evidence="12">
    <location>
        <begin position="7"/>
        <end position="28"/>
    </location>
</feature>
<dbReference type="GO" id="GO:0004674">
    <property type="term" value="F:protein serine/threonine kinase activity"/>
    <property type="evidence" value="ECO:0007669"/>
    <property type="project" value="UniProtKB-KW"/>
</dbReference>
<evidence type="ECO:0000259" key="13">
    <source>
        <dbReference type="PROSITE" id="PS50011"/>
    </source>
</evidence>
<sequence length="465" mass="51274">MENKRANLIALSIIILLLILLIIARLTLGLSKTFFLICGADVAAILSVLAVAVLRARFRARRARLERQLDSQGRELRVEYSFLRKVAGVPARFRLRELEDATDGFRAMIGRGGSGSVFRGILTDGTPVAVKRIDDGGDRERGDRTFKSEVSALASVQHINLVRLLGYCTSASSSGGPLFLVYEFIPNGSLDNWIFPESCKKKGQTRRSGCLSWESRRGVALDVARALSYLHHDCRSCVLHLDVKPENILIDEGYRALVSDFGLSRLKGREESRVVTGVRGTRGYLAPEWLSGGGASEKCDVYGFGMVVLEMVGGRRNIRETGRVDGSSSSRKRFEFFPRVVVEKMKEGKLMEVVDKRLLEGGGRVEEGELRRMVCVALWCIQDEAKARPSMARVVEMLEGRAPVEGPPETRMLIVDLLSAEDDDDGGGDRKRVGGRVRPVFVRADGESVPSVPAYSYAFSSVSGR</sequence>
<protein>
    <submittedName>
        <fullName evidence="14">Kinase family protein</fullName>
    </submittedName>
</protein>
<dbReference type="FunFam" id="3.30.200.20:FF:000483">
    <property type="entry name" value="Putative receptor-like protein kinase"/>
    <property type="match status" value="1"/>
</dbReference>
<dbReference type="Proteomes" id="UP000325081">
    <property type="component" value="Unassembled WGS sequence"/>
</dbReference>
<keyword evidence="9 12" id="KW-0472">Membrane</keyword>
<keyword evidence="15" id="KW-1185">Reference proteome</keyword>
<dbReference type="GO" id="GO:0005524">
    <property type="term" value="F:ATP binding"/>
    <property type="evidence" value="ECO:0007669"/>
    <property type="project" value="UniProtKB-UniRule"/>
</dbReference>
<evidence type="ECO:0000256" key="4">
    <source>
        <dbReference type="ARBA" id="ARBA00022729"/>
    </source>
</evidence>
<keyword evidence="5 10" id="KW-0547">Nucleotide-binding</keyword>
<feature type="transmembrane region" description="Helical" evidence="12">
    <location>
        <begin position="34"/>
        <end position="54"/>
    </location>
</feature>
<evidence type="ECO:0000256" key="5">
    <source>
        <dbReference type="ARBA" id="ARBA00022741"/>
    </source>
</evidence>
<keyword evidence="7 10" id="KW-0067">ATP-binding</keyword>
<evidence type="ECO:0000256" key="9">
    <source>
        <dbReference type="ARBA" id="ARBA00023136"/>
    </source>
</evidence>
<dbReference type="OrthoDB" id="2418081at2759"/>
<evidence type="ECO:0000256" key="10">
    <source>
        <dbReference type="PROSITE-ProRule" id="PRU10141"/>
    </source>
</evidence>
<dbReference type="PROSITE" id="PS50011">
    <property type="entry name" value="PROTEIN_KINASE_DOM"/>
    <property type="match status" value="1"/>
</dbReference>
<evidence type="ECO:0000256" key="1">
    <source>
        <dbReference type="ARBA" id="ARBA00004167"/>
    </source>
</evidence>
<feature type="domain" description="Protein kinase" evidence="13">
    <location>
        <begin position="103"/>
        <end position="404"/>
    </location>
</feature>
<evidence type="ECO:0000313" key="15">
    <source>
        <dbReference type="Proteomes" id="UP000325081"/>
    </source>
</evidence>
<comment type="caution">
    <text evidence="14">The sequence shown here is derived from an EMBL/GenBank/DDBJ whole genome shotgun (WGS) entry which is preliminary data.</text>
</comment>
<reference evidence="15" key="1">
    <citation type="journal article" date="2019" name="Curr. Biol.">
        <title>Genome Sequence of Striga asiatica Provides Insight into the Evolution of Plant Parasitism.</title>
        <authorList>
            <person name="Yoshida S."/>
            <person name="Kim S."/>
            <person name="Wafula E.K."/>
            <person name="Tanskanen J."/>
            <person name="Kim Y.M."/>
            <person name="Honaas L."/>
            <person name="Yang Z."/>
            <person name="Spallek T."/>
            <person name="Conn C.E."/>
            <person name="Ichihashi Y."/>
            <person name="Cheong K."/>
            <person name="Cui S."/>
            <person name="Der J.P."/>
            <person name="Gundlach H."/>
            <person name="Jiao Y."/>
            <person name="Hori C."/>
            <person name="Ishida J.K."/>
            <person name="Kasahara H."/>
            <person name="Kiba T."/>
            <person name="Kim M.S."/>
            <person name="Koo N."/>
            <person name="Laohavisit A."/>
            <person name="Lee Y.H."/>
            <person name="Lumba S."/>
            <person name="McCourt P."/>
            <person name="Mortimer J.C."/>
            <person name="Mutuku J.M."/>
            <person name="Nomura T."/>
            <person name="Sasaki-Sekimoto Y."/>
            <person name="Seto Y."/>
            <person name="Wang Y."/>
            <person name="Wakatake T."/>
            <person name="Sakakibara H."/>
            <person name="Demura T."/>
            <person name="Yamaguchi S."/>
            <person name="Yoneyama K."/>
            <person name="Manabe R.I."/>
            <person name="Nelson D.C."/>
            <person name="Schulman A.H."/>
            <person name="Timko M.P."/>
            <person name="dePamphilis C.W."/>
            <person name="Choi D."/>
            <person name="Shirasu K."/>
        </authorList>
    </citation>
    <scope>NUCLEOTIDE SEQUENCE [LARGE SCALE GENOMIC DNA]</scope>
    <source>
        <strain evidence="15">cv. UVA1</strain>
    </source>
</reference>
<dbReference type="InterPro" id="IPR000719">
    <property type="entry name" value="Prot_kinase_dom"/>
</dbReference>
<dbReference type="AlphaFoldDB" id="A0A5A7QNS7"/>
<proteinExistence type="inferred from homology"/>
<keyword evidence="8 12" id="KW-1133">Transmembrane helix</keyword>
<dbReference type="InterPro" id="IPR008271">
    <property type="entry name" value="Ser/Thr_kinase_AS"/>
</dbReference>
<evidence type="ECO:0000313" key="14">
    <source>
        <dbReference type="EMBL" id="GER47013.1"/>
    </source>
</evidence>
<dbReference type="Gene3D" id="1.10.510.10">
    <property type="entry name" value="Transferase(Phosphotransferase) domain 1"/>
    <property type="match status" value="1"/>
</dbReference>
<evidence type="ECO:0000256" key="12">
    <source>
        <dbReference type="SAM" id="Phobius"/>
    </source>
</evidence>
<dbReference type="SMART" id="SM00220">
    <property type="entry name" value="S_TKc"/>
    <property type="match status" value="1"/>
</dbReference>
<dbReference type="SUPFAM" id="SSF56112">
    <property type="entry name" value="Protein kinase-like (PK-like)"/>
    <property type="match status" value="1"/>
</dbReference>
<comment type="similarity">
    <text evidence="11">Belongs to the protein kinase superfamily.</text>
</comment>
<evidence type="ECO:0000256" key="7">
    <source>
        <dbReference type="ARBA" id="ARBA00022840"/>
    </source>
</evidence>
<dbReference type="Pfam" id="PF00069">
    <property type="entry name" value="Pkinase"/>
    <property type="match status" value="1"/>
</dbReference>
<organism evidence="14 15">
    <name type="scientific">Striga asiatica</name>
    <name type="common">Asiatic witchweed</name>
    <name type="synonym">Buchnera asiatica</name>
    <dbReference type="NCBI Taxonomy" id="4170"/>
    <lineage>
        <taxon>Eukaryota</taxon>
        <taxon>Viridiplantae</taxon>
        <taxon>Streptophyta</taxon>
        <taxon>Embryophyta</taxon>
        <taxon>Tracheophyta</taxon>
        <taxon>Spermatophyta</taxon>
        <taxon>Magnoliopsida</taxon>
        <taxon>eudicotyledons</taxon>
        <taxon>Gunneridae</taxon>
        <taxon>Pentapetalae</taxon>
        <taxon>asterids</taxon>
        <taxon>lamiids</taxon>
        <taxon>Lamiales</taxon>
        <taxon>Orobanchaceae</taxon>
        <taxon>Buchnereae</taxon>
        <taxon>Striga</taxon>
    </lineage>
</organism>
<dbReference type="PROSITE" id="PS00107">
    <property type="entry name" value="PROTEIN_KINASE_ATP"/>
    <property type="match status" value="1"/>
</dbReference>
<dbReference type="PANTHER" id="PTHR47974">
    <property type="entry name" value="OS07G0415500 PROTEIN"/>
    <property type="match status" value="1"/>
</dbReference>
<evidence type="ECO:0000256" key="11">
    <source>
        <dbReference type="RuleBase" id="RU000304"/>
    </source>
</evidence>
<dbReference type="PROSITE" id="PS00108">
    <property type="entry name" value="PROTEIN_KINASE_ST"/>
    <property type="match status" value="1"/>
</dbReference>
<keyword evidence="4" id="KW-0732">Signal</keyword>
<dbReference type="InterPro" id="IPR011009">
    <property type="entry name" value="Kinase-like_dom_sf"/>
</dbReference>
<evidence type="ECO:0000256" key="6">
    <source>
        <dbReference type="ARBA" id="ARBA00022777"/>
    </source>
</evidence>
<dbReference type="EMBL" id="BKCP01007737">
    <property type="protein sequence ID" value="GER47013.1"/>
    <property type="molecule type" value="Genomic_DNA"/>
</dbReference>
<accession>A0A5A7QNS7</accession>
<comment type="subcellular location">
    <subcellularLocation>
        <location evidence="1">Membrane</location>
        <topology evidence="1">Single-pass membrane protein</topology>
    </subcellularLocation>
</comment>
<keyword evidence="11" id="KW-0723">Serine/threonine-protein kinase</keyword>
<dbReference type="GO" id="GO:0016020">
    <property type="term" value="C:membrane"/>
    <property type="evidence" value="ECO:0007669"/>
    <property type="project" value="UniProtKB-SubCell"/>
</dbReference>
<keyword evidence="3 12" id="KW-0812">Transmembrane</keyword>
<gene>
    <name evidence="14" type="ORF">STAS_24079</name>
</gene>